<dbReference type="GO" id="GO:0019450">
    <property type="term" value="P:L-cysteine catabolic process to pyruvate"/>
    <property type="evidence" value="ECO:0007669"/>
    <property type="project" value="TreeGrafter"/>
</dbReference>
<comment type="catalytic activity">
    <reaction evidence="7">
        <text>an S-substituted L-cysteine + H2O = a thiol + pyruvate + NH4(+)</text>
        <dbReference type="Rhea" id="RHEA:18121"/>
        <dbReference type="ChEBI" id="CHEBI:15361"/>
        <dbReference type="ChEBI" id="CHEBI:15377"/>
        <dbReference type="ChEBI" id="CHEBI:28938"/>
        <dbReference type="ChEBI" id="CHEBI:29256"/>
        <dbReference type="ChEBI" id="CHEBI:58717"/>
        <dbReference type="EC" id="4.4.1.13"/>
    </reaction>
</comment>
<dbReference type="Proteomes" id="UP000287687">
    <property type="component" value="Unassembled WGS sequence"/>
</dbReference>
<evidence type="ECO:0000256" key="2">
    <source>
        <dbReference type="ARBA" id="ARBA00009077"/>
    </source>
</evidence>
<dbReference type="InterPro" id="IPR015421">
    <property type="entry name" value="PyrdxlP-dep_Trfase_major"/>
</dbReference>
<dbReference type="PANTHER" id="PTHR43500:SF1">
    <property type="entry name" value="CYSTATHIONINE BETA-LYASE-RELATED"/>
    <property type="match status" value="1"/>
</dbReference>
<protein>
    <submittedName>
        <fullName evidence="10">Cystathionine beta-lyase</fullName>
    </submittedName>
</protein>
<dbReference type="AlphaFoldDB" id="A0A444LM57"/>
<dbReference type="EMBL" id="SBIP01000001">
    <property type="protein sequence ID" value="RWX81437.1"/>
    <property type="molecule type" value="Genomic_DNA"/>
</dbReference>
<dbReference type="FunFam" id="3.40.640.10:FF:000046">
    <property type="entry name" value="Cystathionine gamma-lyase"/>
    <property type="match status" value="1"/>
</dbReference>
<accession>A0A444LM57</accession>
<evidence type="ECO:0000313" key="10">
    <source>
        <dbReference type="EMBL" id="RWX81437.1"/>
    </source>
</evidence>
<keyword evidence="4 10" id="KW-0456">Lyase</keyword>
<evidence type="ECO:0000313" key="11">
    <source>
        <dbReference type="Proteomes" id="UP000287687"/>
    </source>
</evidence>
<dbReference type="InterPro" id="IPR015422">
    <property type="entry name" value="PyrdxlP-dep_Trfase_small"/>
</dbReference>
<organism evidence="10 11">
    <name type="scientific">Neorhizobium lilium</name>
    <dbReference type="NCBI Taxonomy" id="2503024"/>
    <lineage>
        <taxon>Bacteria</taxon>
        <taxon>Pseudomonadati</taxon>
        <taxon>Pseudomonadota</taxon>
        <taxon>Alphaproteobacteria</taxon>
        <taxon>Hyphomicrobiales</taxon>
        <taxon>Rhizobiaceae</taxon>
        <taxon>Rhizobium/Agrobacterium group</taxon>
        <taxon>Neorhizobium</taxon>
    </lineage>
</organism>
<dbReference type="InterPro" id="IPR006233">
    <property type="entry name" value="Cys_b_lyase_bac"/>
</dbReference>
<dbReference type="Gene3D" id="3.40.640.10">
    <property type="entry name" value="Type I PLP-dependent aspartate aminotransferase-like (Major domain)"/>
    <property type="match status" value="1"/>
</dbReference>
<dbReference type="GO" id="GO:0019346">
    <property type="term" value="P:transsulfuration"/>
    <property type="evidence" value="ECO:0007669"/>
    <property type="project" value="InterPro"/>
</dbReference>
<dbReference type="PIRSF" id="PIRSF001434">
    <property type="entry name" value="CGS"/>
    <property type="match status" value="1"/>
</dbReference>
<dbReference type="InterPro" id="IPR054542">
    <property type="entry name" value="Cys_met_metab_PP"/>
</dbReference>
<evidence type="ECO:0000256" key="6">
    <source>
        <dbReference type="ARBA" id="ARBA00047517"/>
    </source>
</evidence>
<name>A0A444LM57_9HYPH</name>
<evidence type="ECO:0000256" key="4">
    <source>
        <dbReference type="ARBA" id="ARBA00023239"/>
    </source>
</evidence>
<dbReference type="InterPro" id="IPR000277">
    <property type="entry name" value="Cys/Met-Metab_PyrdxlP-dep_enz"/>
</dbReference>
<dbReference type="GO" id="GO:0047804">
    <property type="term" value="F:cysteine-S-conjugate beta-lyase activity"/>
    <property type="evidence" value="ECO:0007669"/>
    <property type="project" value="UniProtKB-EC"/>
</dbReference>
<comment type="similarity">
    <text evidence="2 9">Belongs to the trans-sulfuration enzymes family.</text>
</comment>
<dbReference type="PROSITE" id="PS00868">
    <property type="entry name" value="CYS_MET_METAB_PP"/>
    <property type="match status" value="1"/>
</dbReference>
<evidence type="ECO:0000256" key="5">
    <source>
        <dbReference type="ARBA" id="ARBA00046315"/>
    </source>
</evidence>
<keyword evidence="11" id="KW-1185">Reference proteome</keyword>
<evidence type="ECO:0000256" key="7">
    <source>
        <dbReference type="ARBA" id="ARBA00047625"/>
    </source>
</evidence>
<comment type="caution">
    <text evidence="10">The sequence shown here is derived from an EMBL/GenBank/DDBJ whole genome shotgun (WGS) entry which is preliminary data.</text>
</comment>
<comment type="pathway">
    <text evidence="5">Amino-acid biosynthesis; L-methionine biosynthesis via de novo pathway; L-homocysteine from L-cystathionine: step 1/1.</text>
</comment>
<dbReference type="Gene3D" id="3.90.1150.10">
    <property type="entry name" value="Aspartate Aminotransferase, domain 1"/>
    <property type="match status" value="1"/>
</dbReference>
<comment type="catalytic activity">
    <reaction evidence="6">
        <text>L,L-cystathionine + H2O = L-homocysteine + pyruvate + NH4(+)</text>
        <dbReference type="Rhea" id="RHEA:13965"/>
        <dbReference type="ChEBI" id="CHEBI:15361"/>
        <dbReference type="ChEBI" id="CHEBI:15377"/>
        <dbReference type="ChEBI" id="CHEBI:28938"/>
        <dbReference type="ChEBI" id="CHEBI:58161"/>
        <dbReference type="ChEBI" id="CHEBI:58199"/>
    </reaction>
</comment>
<evidence type="ECO:0000256" key="8">
    <source>
        <dbReference type="PIRSR" id="PIRSR001434-2"/>
    </source>
</evidence>
<evidence type="ECO:0000256" key="1">
    <source>
        <dbReference type="ARBA" id="ARBA00001933"/>
    </source>
</evidence>
<reference evidence="10 11" key="1">
    <citation type="submission" date="2019-01" db="EMBL/GenBank/DDBJ databases">
        <title>The draft genome of Rhizobium sp. 24NR.</title>
        <authorList>
            <person name="Liu L."/>
            <person name="Liang L."/>
            <person name="Shi S."/>
            <person name="Xu L."/>
            <person name="Wang X."/>
            <person name="Li L."/>
            <person name="Zhang X."/>
        </authorList>
    </citation>
    <scope>NUCLEOTIDE SEQUENCE [LARGE SCALE GENOMIC DNA]</scope>
    <source>
        <strain evidence="10 11">24NR</strain>
    </source>
</reference>
<feature type="modified residue" description="N6-(pyridoxal phosphate)lysine" evidence="8">
    <location>
        <position position="204"/>
    </location>
</feature>
<dbReference type="SUPFAM" id="SSF53383">
    <property type="entry name" value="PLP-dependent transferases"/>
    <property type="match status" value="1"/>
</dbReference>
<keyword evidence="3 8" id="KW-0663">Pyridoxal phosphate</keyword>
<gene>
    <name evidence="10" type="ORF">EPK99_03840</name>
</gene>
<sequence>MHDSTRCVHRPEVSLEGFDSLSVPTYRASTIVYPNTESFSRRKERGADGYAYGLYGTPTTRTLEAQITALHHGVRTHLVPSGLAAVTMPMIALLGPGDEVMIPDTVYGPVRAFCADFLAQRGIHHRVYDPLIGGRIGDLIKGNTRLVWVESPGSGSMEVQDLPAIAREAKARGALVGCDNTWASPLLCKPLDLGADIVAEALTKYVGGHSDLLLGSITVRDMELRTRIRDVLRLLGIGVSPDEAALALRGIETMSVRLRHIGGVAERLAHRLREHPAAMKVLHPALPECPGHEHWVRDFQGASGVFSVALKPEALERLDDALGQLSIFAIGASWGGTRSLIAPLSLGSERSITSASTLAGPVVRISVGVEDEEDIQNDLQVFFDSLLHDPASRGPLVIRC</sequence>
<dbReference type="OrthoDB" id="9790858at2"/>
<evidence type="ECO:0000256" key="3">
    <source>
        <dbReference type="ARBA" id="ARBA00022898"/>
    </source>
</evidence>
<dbReference type="RefSeq" id="WP_128441261.1">
    <property type="nucleotide sequence ID" value="NZ_SBIP01000001.1"/>
</dbReference>
<proteinExistence type="inferred from homology"/>
<dbReference type="PANTHER" id="PTHR43500">
    <property type="entry name" value="CYSTATHIONINE BETA-LYASE-RELATED"/>
    <property type="match status" value="1"/>
</dbReference>
<dbReference type="Pfam" id="PF01053">
    <property type="entry name" value="Cys_Met_Meta_PP"/>
    <property type="match status" value="1"/>
</dbReference>
<dbReference type="GO" id="GO:0030170">
    <property type="term" value="F:pyridoxal phosphate binding"/>
    <property type="evidence" value="ECO:0007669"/>
    <property type="project" value="InterPro"/>
</dbReference>
<comment type="cofactor">
    <cofactor evidence="1 9">
        <name>pyridoxal 5'-phosphate</name>
        <dbReference type="ChEBI" id="CHEBI:597326"/>
    </cofactor>
</comment>
<dbReference type="InterPro" id="IPR015424">
    <property type="entry name" value="PyrdxlP-dep_Trfase"/>
</dbReference>
<evidence type="ECO:0000256" key="9">
    <source>
        <dbReference type="RuleBase" id="RU362118"/>
    </source>
</evidence>